<dbReference type="Proteomes" id="UP001140087">
    <property type="component" value="Unassembled WGS sequence"/>
</dbReference>
<feature type="non-terminal residue" evidence="1">
    <location>
        <position position="1"/>
    </location>
</feature>
<reference evidence="1" key="1">
    <citation type="submission" date="2022-07" db="EMBL/GenBank/DDBJ databases">
        <title>Phylogenomic reconstructions and comparative analyses of Kickxellomycotina fungi.</title>
        <authorList>
            <person name="Reynolds N.K."/>
            <person name="Stajich J.E."/>
            <person name="Barry K."/>
            <person name="Grigoriev I.V."/>
            <person name="Crous P."/>
            <person name="Smith M.E."/>
        </authorList>
    </citation>
    <scope>NUCLEOTIDE SEQUENCE</scope>
    <source>
        <strain evidence="1">BCRC 34780</strain>
    </source>
</reference>
<feature type="non-terminal residue" evidence="1">
    <location>
        <position position="286"/>
    </location>
</feature>
<comment type="caution">
    <text evidence="1">The sequence shown here is derived from an EMBL/GenBank/DDBJ whole genome shotgun (WGS) entry which is preliminary data.</text>
</comment>
<accession>A0ACC1L5Q0</accession>
<name>A0ACC1L5Q0_9FUNG</name>
<dbReference type="EMBL" id="JANBUN010000794">
    <property type="protein sequence ID" value="KAJ2801310.1"/>
    <property type="molecule type" value="Genomic_DNA"/>
</dbReference>
<proteinExistence type="predicted"/>
<evidence type="ECO:0000313" key="2">
    <source>
        <dbReference type="Proteomes" id="UP001140087"/>
    </source>
</evidence>
<sequence length="286" mass="31479">AATFWISAYWKPELLNGDARAEYDALKDAYSTTGTCLCKENASQWEKRGDRASWLFAKLSEFLVAQHGDKYIILADEYDQPLEAALGEEWQGDADDAYLGLLMKMFKDNKHLAKGLLVGVHEFGLSNRESGLNYIGDESPGPLAALFAFTKEDVAKLVERTREVSDNAGAYSQEDITDAIDTWYGGYDFGFPGKRYSPWPVLNFLETLARGGTIEYAASLYWVSTAGAENSSIRVAGQSGKAECVLPPGDFTRVSIGGSTYPSGRTDLRSTDELVTLLLHLGYLTM</sequence>
<protein>
    <submittedName>
        <fullName evidence="1">Uncharacterized protein</fullName>
    </submittedName>
</protein>
<organism evidence="1 2">
    <name type="scientific">Coemansia helicoidea</name>
    <dbReference type="NCBI Taxonomy" id="1286919"/>
    <lineage>
        <taxon>Eukaryota</taxon>
        <taxon>Fungi</taxon>
        <taxon>Fungi incertae sedis</taxon>
        <taxon>Zoopagomycota</taxon>
        <taxon>Kickxellomycotina</taxon>
        <taxon>Kickxellomycetes</taxon>
        <taxon>Kickxellales</taxon>
        <taxon>Kickxellaceae</taxon>
        <taxon>Coemansia</taxon>
    </lineage>
</organism>
<evidence type="ECO:0000313" key="1">
    <source>
        <dbReference type="EMBL" id="KAJ2801310.1"/>
    </source>
</evidence>
<keyword evidence="2" id="KW-1185">Reference proteome</keyword>
<gene>
    <name evidence="1" type="ORF">H4R21_002837</name>
</gene>